<dbReference type="KEGG" id="csl:COCSUDRAFT_64411"/>
<dbReference type="RefSeq" id="XP_005650806.1">
    <property type="nucleotide sequence ID" value="XM_005650749.1"/>
</dbReference>
<gene>
    <name evidence="2" type="ORF">COCSUDRAFT_64411</name>
</gene>
<dbReference type="EMBL" id="AGSI01000002">
    <property type="protein sequence ID" value="EIE26262.1"/>
    <property type="molecule type" value="Genomic_DNA"/>
</dbReference>
<sequence length="477" mass="51580">MLVRRTTKASNPPNPSKLTTTPLDREPALKRAPVPLLPVVLLICCGVAASRLLPGTAPGGLLTSTPADILPRPSPVELSLAEQSSSLAAGGTLQPELQSLLQGDLRCRSWCLDRADPSASPRSRPPQIDTCFARCLAHPEVMGFLPALEASGALPEPSGRKVLFAAWYAEGERGAEGHDKDQLSKPDTSFISTLRRSHPGCTVAVLTDQATQIDLPADVRLFRFTIDRSKLGRNPYANYYQYLAQIAFMKQLAAEGLEHSTDVVFLDMDALVVDSIAEVFGQGAQFDYGLTLSDATDMPVNIGIQFVPRGRYGSAIAFLQDVIAIYPFNSTFTAGQEALTDLLGFKDDPEEVLSRVNISVQEGRTCQQVGGRTVCLFTCMRYNYCHVDQSCCTDPARLPVSLTSFDDLAAARVKVLHFVGHRKKALPLVHRAFMAGGAEGAYKALSILPHALSDYDKIDLAALEKTLLGPSQPLADL</sequence>
<organism evidence="2 3">
    <name type="scientific">Coccomyxa subellipsoidea (strain C-169)</name>
    <name type="common">Green microalga</name>
    <dbReference type="NCBI Taxonomy" id="574566"/>
    <lineage>
        <taxon>Eukaryota</taxon>
        <taxon>Viridiplantae</taxon>
        <taxon>Chlorophyta</taxon>
        <taxon>core chlorophytes</taxon>
        <taxon>Trebouxiophyceae</taxon>
        <taxon>Trebouxiophyceae incertae sedis</taxon>
        <taxon>Coccomyxaceae</taxon>
        <taxon>Coccomyxa</taxon>
        <taxon>Coccomyxa subellipsoidea</taxon>
    </lineage>
</organism>
<dbReference type="Proteomes" id="UP000007264">
    <property type="component" value="Unassembled WGS sequence"/>
</dbReference>
<evidence type="ECO:0000256" key="1">
    <source>
        <dbReference type="SAM" id="MobiDB-lite"/>
    </source>
</evidence>
<comment type="caution">
    <text evidence="2">The sequence shown here is derived from an EMBL/GenBank/DDBJ whole genome shotgun (WGS) entry which is preliminary data.</text>
</comment>
<feature type="compositionally biased region" description="Polar residues" evidence="1">
    <location>
        <begin position="8"/>
        <end position="22"/>
    </location>
</feature>
<protein>
    <recommendedName>
        <fullName evidence="4">Nucleotide-diphospho-sugar transferase domain-containing protein</fullName>
    </recommendedName>
</protein>
<evidence type="ECO:0000313" key="3">
    <source>
        <dbReference type="Proteomes" id="UP000007264"/>
    </source>
</evidence>
<keyword evidence="3" id="KW-1185">Reference proteome</keyword>
<evidence type="ECO:0008006" key="4">
    <source>
        <dbReference type="Google" id="ProtNLM"/>
    </source>
</evidence>
<proteinExistence type="predicted"/>
<dbReference type="AlphaFoldDB" id="I0Z6J3"/>
<feature type="region of interest" description="Disordered" evidence="1">
    <location>
        <begin position="1"/>
        <end position="26"/>
    </location>
</feature>
<dbReference type="OrthoDB" id="10343227at2759"/>
<dbReference type="GeneID" id="17044260"/>
<name>I0Z6J3_COCSC</name>
<accession>I0Z6J3</accession>
<reference evidence="2 3" key="1">
    <citation type="journal article" date="2012" name="Genome Biol.">
        <title>The genome of the polar eukaryotic microalga coccomyxa subellipsoidea reveals traits of cold adaptation.</title>
        <authorList>
            <person name="Blanc G."/>
            <person name="Agarkova I."/>
            <person name="Grimwood J."/>
            <person name="Kuo A."/>
            <person name="Brueggeman A."/>
            <person name="Dunigan D."/>
            <person name="Gurnon J."/>
            <person name="Ladunga I."/>
            <person name="Lindquist E."/>
            <person name="Lucas S."/>
            <person name="Pangilinan J."/>
            <person name="Proschold T."/>
            <person name="Salamov A."/>
            <person name="Schmutz J."/>
            <person name="Weeks D."/>
            <person name="Yamada T."/>
            <person name="Claverie J.M."/>
            <person name="Grigoriev I."/>
            <person name="Van Etten J."/>
            <person name="Lomsadze A."/>
            <person name="Borodovsky M."/>
        </authorList>
    </citation>
    <scope>NUCLEOTIDE SEQUENCE [LARGE SCALE GENOMIC DNA]</scope>
    <source>
        <strain evidence="2 3">C-169</strain>
    </source>
</reference>
<evidence type="ECO:0000313" key="2">
    <source>
        <dbReference type="EMBL" id="EIE26262.1"/>
    </source>
</evidence>